<sequence length="473" mass="53823">MDFTDHVWTECFSTFLGRWMHLDPCDGIYDRPLLYETGWKKDLNYIIAIAKDGVYDVTKRYTRNWCEVLSRRNITPEPALSTLLSSITRDCRKNLASEVVSALEERDRNEAEAVERDLYSKDDASISLPGRQSGDKQWCISRSEYGSDKNRSWSSSGPMRKCIDGHVTKIYNAFGPVVSQLVKQSSSKSRAVEVLEIFKNILVDLKKSPFRTRRVSIKSLSNGAQYVVNQMLPSFGQLLDALSLKMESDTNGRIDICLASDPVKTSIALPVLFHALDNVIHNVNQCDNFNKHSLSWPLLKLNRFCSGLVLASGEELPFGIATSAFDGTRMSKWEEPNGARGCWIIYKVFENQMHELVAYELMSANDASERDPMEWVVEGSDDGGSTWRVLDKQTCQMFTKRFQRKTFEIQSQGVLSNAFRLRFLAVRDKQATSRFQIGSIDLFARSQGNQMMNSLTNEAYEETEEAMRKMDEA</sequence>
<dbReference type="Gene3D" id="2.60.120.260">
    <property type="entry name" value="Galactose-binding domain-like"/>
    <property type="match status" value="1"/>
</dbReference>
<dbReference type="PANTHER" id="PTHR48440:SF1">
    <property type="entry name" value="PAW DOMAIN-CONTAINING PROTEIN"/>
    <property type="match status" value="1"/>
</dbReference>
<dbReference type="InterPro" id="IPR038765">
    <property type="entry name" value="Papain-like_cys_pep_sf"/>
</dbReference>
<dbReference type="Proteomes" id="UP001642360">
    <property type="component" value="Unassembled WGS sequence"/>
</dbReference>
<dbReference type="InterPro" id="IPR018325">
    <property type="entry name" value="Rad4/PNGase_transGLS-fold"/>
</dbReference>
<feature type="domain" description="Rad4/PNGase transglutaminase-like fold" evidence="1">
    <location>
        <begin position="6"/>
        <end position="105"/>
    </location>
</feature>
<dbReference type="Gene3D" id="3.10.620.30">
    <property type="match status" value="1"/>
</dbReference>
<reference evidence="2 3" key="1">
    <citation type="submission" date="2024-02" db="EMBL/GenBank/DDBJ databases">
        <authorList>
            <person name="Vignale AGUSTIN F."/>
            <person name="Sosa J E."/>
            <person name="Modenutti C."/>
        </authorList>
    </citation>
    <scope>NUCLEOTIDE SEQUENCE [LARGE SCALE GENOMIC DNA]</scope>
</reference>
<name>A0ABC8SWB8_9AQUA</name>
<dbReference type="SUPFAM" id="SSF54001">
    <property type="entry name" value="Cysteine proteinases"/>
    <property type="match status" value="1"/>
</dbReference>
<proteinExistence type="predicted"/>
<dbReference type="FunFam" id="2.60.120.260:FF:000110">
    <property type="entry name" value="Peptide-N(4)-(N-acetyl-beta-glucosaminyl)asparagine amidase"/>
    <property type="match status" value="1"/>
</dbReference>
<dbReference type="PANTHER" id="PTHR48440">
    <property type="match status" value="1"/>
</dbReference>
<evidence type="ECO:0000259" key="1">
    <source>
        <dbReference type="Pfam" id="PF03835"/>
    </source>
</evidence>
<accession>A0ABC8SWB8</accession>
<keyword evidence="3" id="KW-1185">Reference proteome</keyword>
<protein>
    <recommendedName>
        <fullName evidence="1">Rad4/PNGase transglutaminase-like fold domain-containing protein</fullName>
    </recommendedName>
</protein>
<gene>
    <name evidence="2" type="ORF">ILEXP_LOCUS30005</name>
</gene>
<dbReference type="EMBL" id="CAUOFW020003644">
    <property type="protein sequence ID" value="CAK9161215.1"/>
    <property type="molecule type" value="Genomic_DNA"/>
</dbReference>
<dbReference type="AlphaFoldDB" id="A0ABC8SWB8"/>
<evidence type="ECO:0000313" key="3">
    <source>
        <dbReference type="Proteomes" id="UP001642360"/>
    </source>
</evidence>
<comment type="caution">
    <text evidence="2">The sequence shown here is derived from an EMBL/GenBank/DDBJ whole genome shotgun (WGS) entry which is preliminary data.</text>
</comment>
<dbReference type="Pfam" id="PF03835">
    <property type="entry name" value="Rad4"/>
    <property type="match status" value="1"/>
</dbReference>
<evidence type="ECO:0000313" key="2">
    <source>
        <dbReference type="EMBL" id="CAK9161215.1"/>
    </source>
</evidence>
<organism evidence="2 3">
    <name type="scientific">Ilex paraguariensis</name>
    <name type="common">yerba mate</name>
    <dbReference type="NCBI Taxonomy" id="185542"/>
    <lineage>
        <taxon>Eukaryota</taxon>
        <taxon>Viridiplantae</taxon>
        <taxon>Streptophyta</taxon>
        <taxon>Embryophyta</taxon>
        <taxon>Tracheophyta</taxon>
        <taxon>Spermatophyta</taxon>
        <taxon>Magnoliopsida</taxon>
        <taxon>eudicotyledons</taxon>
        <taxon>Gunneridae</taxon>
        <taxon>Pentapetalae</taxon>
        <taxon>asterids</taxon>
        <taxon>campanulids</taxon>
        <taxon>Aquifoliales</taxon>
        <taxon>Aquifoliaceae</taxon>
        <taxon>Ilex</taxon>
    </lineage>
</organism>